<accession>A0A1G2AR06</accession>
<organism evidence="2 3">
    <name type="scientific">Candidatus Kerfeldbacteria bacterium RIFCSPHIGHO2_02_FULL_42_14</name>
    <dbReference type="NCBI Taxonomy" id="1798540"/>
    <lineage>
        <taxon>Bacteria</taxon>
        <taxon>Candidatus Kerfeldiibacteriota</taxon>
    </lineage>
</organism>
<proteinExistence type="predicted"/>
<gene>
    <name evidence="2" type="ORF">A3B74_00670</name>
</gene>
<evidence type="ECO:0000256" key="1">
    <source>
        <dbReference type="SAM" id="MobiDB-lite"/>
    </source>
</evidence>
<protein>
    <submittedName>
        <fullName evidence="2">Uncharacterized protein</fullName>
    </submittedName>
</protein>
<evidence type="ECO:0000313" key="3">
    <source>
        <dbReference type="Proteomes" id="UP000177165"/>
    </source>
</evidence>
<feature type="region of interest" description="Disordered" evidence="1">
    <location>
        <begin position="66"/>
        <end position="87"/>
    </location>
</feature>
<sequence>MSHNLKPYKVRYIENPNQKELQELALEYTSVTIRTAYGSLNKISRNKARIDQYTYIIAPDAEKDCYSSNTIPPEKAQKLIESQRRRG</sequence>
<dbReference type="EMBL" id="MHKB01000009">
    <property type="protein sequence ID" value="OGY79344.1"/>
    <property type="molecule type" value="Genomic_DNA"/>
</dbReference>
<evidence type="ECO:0000313" key="2">
    <source>
        <dbReference type="EMBL" id="OGY79344.1"/>
    </source>
</evidence>
<reference evidence="2 3" key="1">
    <citation type="journal article" date="2016" name="Nat. Commun.">
        <title>Thousands of microbial genomes shed light on interconnected biogeochemical processes in an aquifer system.</title>
        <authorList>
            <person name="Anantharaman K."/>
            <person name="Brown C.T."/>
            <person name="Hug L.A."/>
            <person name="Sharon I."/>
            <person name="Castelle C.J."/>
            <person name="Probst A.J."/>
            <person name="Thomas B.C."/>
            <person name="Singh A."/>
            <person name="Wilkins M.J."/>
            <person name="Karaoz U."/>
            <person name="Brodie E.L."/>
            <person name="Williams K.H."/>
            <person name="Hubbard S.S."/>
            <person name="Banfield J.F."/>
        </authorList>
    </citation>
    <scope>NUCLEOTIDE SEQUENCE [LARGE SCALE GENOMIC DNA]</scope>
</reference>
<feature type="compositionally biased region" description="Basic and acidic residues" evidence="1">
    <location>
        <begin position="75"/>
        <end position="87"/>
    </location>
</feature>
<dbReference type="Proteomes" id="UP000177165">
    <property type="component" value="Unassembled WGS sequence"/>
</dbReference>
<dbReference type="STRING" id="1798540.A3B74_00670"/>
<dbReference type="AlphaFoldDB" id="A0A1G2AR06"/>
<comment type="caution">
    <text evidence="2">The sequence shown here is derived from an EMBL/GenBank/DDBJ whole genome shotgun (WGS) entry which is preliminary data.</text>
</comment>
<name>A0A1G2AR06_9BACT</name>